<proteinExistence type="predicted"/>
<dbReference type="Proteomes" id="UP000314980">
    <property type="component" value="Unassembled WGS sequence"/>
</dbReference>
<protein>
    <submittedName>
        <fullName evidence="1">Uncharacterized protein</fullName>
    </submittedName>
</protein>
<name>A0A4W6FRS0_LATCA</name>
<evidence type="ECO:0000313" key="2">
    <source>
        <dbReference type="Proteomes" id="UP000314980"/>
    </source>
</evidence>
<dbReference type="Ensembl" id="ENSLCAT00010054814.1">
    <property type="protein sequence ID" value="ENSLCAP00010053446.1"/>
    <property type="gene ID" value="ENSLCAG00010024848.1"/>
</dbReference>
<reference evidence="2" key="1">
    <citation type="submission" date="2015-09" db="EMBL/GenBank/DDBJ databases">
        <authorList>
            <person name="Sai Rama Sridatta P."/>
        </authorList>
    </citation>
    <scope>NUCLEOTIDE SEQUENCE [LARGE SCALE GENOMIC DNA]</scope>
</reference>
<organism evidence="1 2">
    <name type="scientific">Lates calcarifer</name>
    <name type="common">Barramundi</name>
    <name type="synonym">Holocentrus calcarifer</name>
    <dbReference type="NCBI Taxonomy" id="8187"/>
    <lineage>
        <taxon>Eukaryota</taxon>
        <taxon>Metazoa</taxon>
        <taxon>Chordata</taxon>
        <taxon>Craniata</taxon>
        <taxon>Vertebrata</taxon>
        <taxon>Euteleostomi</taxon>
        <taxon>Actinopterygii</taxon>
        <taxon>Neopterygii</taxon>
        <taxon>Teleostei</taxon>
        <taxon>Neoteleostei</taxon>
        <taxon>Acanthomorphata</taxon>
        <taxon>Carangaria</taxon>
        <taxon>Carangaria incertae sedis</taxon>
        <taxon>Centropomidae</taxon>
        <taxon>Lates</taxon>
    </lineage>
</organism>
<dbReference type="InParanoid" id="A0A4W6FRS0"/>
<keyword evidence="2" id="KW-1185">Reference proteome</keyword>
<sequence length="59" mass="6835">MPLVLVKSTLTLPFKAMSSTFIHFVNIFTPDYLSTWKESNPQTCVCRDCTWKPQLCRPL</sequence>
<reference evidence="1" key="2">
    <citation type="submission" date="2025-08" db="UniProtKB">
        <authorList>
            <consortium name="Ensembl"/>
        </authorList>
    </citation>
    <scope>IDENTIFICATION</scope>
</reference>
<reference evidence="1" key="3">
    <citation type="submission" date="2025-09" db="UniProtKB">
        <authorList>
            <consortium name="Ensembl"/>
        </authorList>
    </citation>
    <scope>IDENTIFICATION</scope>
</reference>
<accession>A0A4W6FRS0</accession>
<evidence type="ECO:0000313" key="1">
    <source>
        <dbReference type="Ensembl" id="ENSLCAP00010053446.1"/>
    </source>
</evidence>
<dbReference type="AlphaFoldDB" id="A0A4W6FRS0"/>